<feature type="region of interest" description="Disordered" evidence="1">
    <location>
        <begin position="236"/>
        <end position="274"/>
    </location>
</feature>
<dbReference type="EMBL" id="CM010717">
    <property type="protein sequence ID" value="RZC55024.1"/>
    <property type="molecule type" value="Genomic_DNA"/>
</dbReference>
<dbReference type="PROSITE" id="PS50914">
    <property type="entry name" value="BON"/>
    <property type="match status" value="1"/>
</dbReference>
<keyword evidence="4" id="KW-1185">Reference proteome</keyword>
<accession>A0A4Y7J1K1</accession>
<dbReference type="Gramene" id="RZC55024">
    <property type="protein sequence ID" value="RZC55024"/>
    <property type="gene ID" value="C5167_013876"/>
</dbReference>
<dbReference type="Gene3D" id="1.10.10.60">
    <property type="entry name" value="Homeodomain-like"/>
    <property type="match status" value="1"/>
</dbReference>
<sequence>MLISVRDIHVGPFQVVIEQNENGVRDLEDWTPAETAALRAGVGHYGANNRNRWMYILLSPAYNFQDGRLAHQLREMRDKLSDYDAAVAASQYLQLMQAATLAIQQEVAEDLAAQQQVGDQNIQVAIQVAAEVALEGNNLHQQAFEVAGEVAGDLPVVGGIVEVAGDLPAVHEQAGDQNVQVAADVSLQGNNLHQQAFEVAGEVVGNLPGGIVEGAAEPDNHAEEDLAVHEQLCVEPRVEVEESASPSDGPPHKRRHAPSRVDLAQPPDVQPFEE</sequence>
<proteinExistence type="predicted"/>
<organism evidence="3 4">
    <name type="scientific">Papaver somniferum</name>
    <name type="common">Opium poppy</name>
    <dbReference type="NCBI Taxonomy" id="3469"/>
    <lineage>
        <taxon>Eukaryota</taxon>
        <taxon>Viridiplantae</taxon>
        <taxon>Streptophyta</taxon>
        <taxon>Embryophyta</taxon>
        <taxon>Tracheophyta</taxon>
        <taxon>Spermatophyta</taxon>
        <taxon>Magnoliopsida</taxon>
        <taxon>Ranunculales</taxon>
        <taxon>Papaveraceae</taxon>
        <taxon>Papaveroideae</taxon>
        <taxon>Papaver</taxon>
    </lineage>
</organism>
<feature type="domain" description="BON" evidence="2">
    <location>
        <begin position="99"/>
        <end position="171"/>
    </location>
</feature>
<gene>
    <name evidence="3" type="ORF">C5167_013876</name>
</gene>
<name>A0A4Y7J1K1_PAPSO</name>
<dbReference type="AlphaFoldDB" id="A0A4Y7J1K1"/>
<dbReference type="Proteomes" id="UP000316621">
    <property type="component" value="Chromosome 3"/>
</dbReference>
<dbReference type="InterPro" id="IPR007055">
    <property type="entry name" value="BON_dom"/>
</dbReference>
<evidence type="ECO:0000259" key="2">
    <source>
        <dbReference type="PROSITE" id="PS50914"/>
    </source>
</evidence>
<evidence type="ECO:0000313" key="4">
    <source>
        <dbReference type="Proteomes" id="UP000316621"/>
    </source>
</evidence>
<evidence type="ECO:0000313" key="3">
    <source>
        <dbReference type="EMBL" id="RZC55024.1"/>
    </source>
</evidence>
<reference evidence="3 4" key="1">
    <citation type="journal article" date="2018" name="Science">
        <title>The opium poppy genome and morphinan production.</title>
        <authorList>
            <person name="Guo L."/>
            <person name="Winzer T."/>
            <person name="Yang X."/>
            <person name="Li Y."/>
            <person name="Ning Z."/>
            <person name="He Z."/>
            <person name="Teodor R."/>
            <person name="Lu Y."/>
            <person name="Bowser T.A."/>
            <person name="Graham I.A."/>
            <person name="Ye K."/>
        </authorList>
    </citation>
    <scope>NUCLEOTIDE SEQUENCE [LARGE SCALE GENOMIC DNA]</scope>
    <source>
        <strain evidence="4">cv. HN1</strain>
        <tissue evidence="3">Leaves</tissue>
    </source>
</reference>
<protein>
    <recommendedName>
        <fullName evidence="2">BON domain-containing protein</fullName>
    </recommendedName>
</protein>
<evidence type="ECO:0000256" key="1">
    <source>
        <dbReference type="SAM" id="MobiDB-lite"/>
    </source>
</evidence>